<protein>
    <submittedName>
        <fullName evidence="1">Uncharacterized protein</fullName>
    </submittedName>
</protein>
<dbReference type="InterPro" id="IPR035979">
    <property type="entry name" value="RBD_domain_sf"/>
</dbReference>
<accession>A0A4Y7KQ95</accession>
<sequence>MLITMKHLQQPDGRYTIICFFYTIHTSAREGPPFCIWAVFRFTITQLMASSTHCITTCIPEDIIFEILSSYGIVDYFDGRCASLAIITHSGRHLSGQPIKVNWAYEDTSVLMV</sequence>
<gene>
    <name evidence="1" type="ORF">C5167_050038</name>
</gene>
<dbReference type="Proteomes" id="UP000316621">
    <property type="component" value="Chromosome 8"/>
</dbReference>
<dbReference type="EMBL" id="CM010722">
    <property type="protein sequence ID" value="RZC74562.1"/>
    <property type="molecule type" value="Genomic_DNA"/>
</dbReference>
<name>A0A4Y7KQ95_PAPSO</name>
<keyword evidence="2" id="KW-1185">Reference proteome</keyword>
<dbReference type="GO" id="GO:0003676">
    <property type="term" value="F:nucleic acid binding"/>
    <property type="evidence" value="ECO:0007669"/>
    <property type="project" value="InterPro"/>
</dbReference>
<dbReference type="STRING" id="3469.A0A4Y7KQ95"/>
<reference evidence="1 2" key="1">
    <citation type="journal article" date="2018" name="Science">
        <title>The opium poppy genome and morphinan production.</title>
        <authorList>
            <person name="Guo L."/>
            <person name="Winzer T."/>
            <person name="Yang X."/>
            <person name="Li Y."/>
            <person name="Ning Z."/>
            <person name="He Z."/>
            <person name="Teodor R."/>
            <person name="Lu Y."/>
            <person name="Bowser T.A."/>
            <person name="Graham I.A."/>
            <person name="Ye K."/>
        </authorList>
    </citation>
    <scope>NUCLEOTIDE SEQUENCE [LARGE SCALE GENOMIC DNA]</scope>
    <source>
        <strain evidence="2">cv. HN1</strain>
        <tissue evidence="1">Leaves</tissue>
    </source>
</reference>
<dbReference type="Gramene" id="RZC74562">
    <property type="protein sequence ID" value="RZC74562"/>
    <property type="gene ID" value="C5167_050038"/>
</dbReference>
<dbReference type="SUPFAM" id="SSF54928">
    <property type="entry name" value="RNA-binding domain, RBD"/>
    <property type="match status" value="1"/>
</dbReference>
<organism evidence="1 2">
    <name type="scientific">Papaver somniferum</name>
    <name type="common">Opium poppy</name>
    <dbReference type="NCBI Taxonomy" id="3469"/>
    <lineage>
        <taxon>Eukaryota</taxon>
        <taxon>Viridiplantae</taxon>
        <taxon>Streptophyta</taxon>
        <taxon>Embryophyta</taxon>
        <taxon>Tracheophyta</taxon>
        <taxon>Spermatophyta</taxon>
        <taxon>Magnoliopsida</taxon>
        <taxon>Ranunculales</taxon>
        <taxon>Papaveraceae</taxon>
        <taxon>Papaveroideae</taxon>
        <taxon>Papaver</taxon>
    </lineage>
</organism>
<proteinExistence type="predicted"/>
<evidence type="ECO:0000313" key="2">
    <source>
        <dbReference type="Proteomes" id="UP000316621"/>
    </source>
</evidence>
<evidence type="ECO:0000313" key="1">
    <source>
        <dbReference type="EMBL" id="RZC74562.1"/>
    </source>
</evidence>
<dbReference type="AlphaFoldDB" id="A0A4Y7KQ95"/>